<protein>
    <submittedName>
        <fullName evidence="1">Uncharacterized protein</fullName>
    </submittedName>
</protein>
<sequence length="363" mass="43257">MNPKNVVLLLNRSKEPLSSKVEYLCNAVERYNLIFSVDQLFGMRLDHKSIIRVSRLCNTEVSIDDFMKYKMRISSFEFQKYSDVIKYDKKTILKNFSFCSDRMEIVKHLNLVYDINDYLNDSIIFYTLSRLSPRYLSRNPTRDEIKVVSKNYKAGIQTYVQIMRNFGYEPTFEEAMFVSEYFDLFYTYKELESCNIPITDIDLFIDGGSIKSMIRHMWKEGSEYLYNYSDFLLFTEREKVDWMKAKRSIRIIQKFLRLGIKIKKAIIIQRRWRQCFYSPHHEIGKRRLLREAHDAVDGDTDELVESLRRTKKRKMSFKLQISNKKVMSSRTFKTAKKKQNPSQNMYAIISKGDSEIIDLTNDD</sequence>
<keyword evidence="2" id="KW-1185">Reference proteome</keyword>
<dbReference type="EMBL" id="KY322437">
    <property type="protein sequence ID" value="AUF82672.1"/>
    <property type="molecule type" value="Genomic_DNA"/>
</dbReference>
<gene>
    <name evidence="1" type="ORF">TetV_590</name>
</gene>
<reference evidence="1" key="1">
    <citation type="journal article" date="2018" name="Virology">
        <title>A giant virus infecting green algae encodes key fermentation genes.</title>
        <authorList>
            <person name="Schvarcz C.R."/>
            <person name="Steward G.F."/>
        </authorList>
    </citation>
    <scope>NUCLEOTIDE SEQUENCE [LARGE SCALE GENOMIC DNA]</scope>
</reference>
<proteinExistence type="predicted"/>
<evidence type="ECO:0000313" key="1">
    <source>
        <dbReference type="EMBL" id="AUF82672.1"/>
    </source>
</evidence>
<evidence type="ECO:0000313" key="2">
    <source>
        <dbReference type="Proteomes" id="UP000244773"/>
    </source>
</evidence>
<organism evidence="1">
    <name type="scientific">Tetraselmis virus 1</name>
    <dbReference type="NCBI Taxonomy" id="2060617"/>
    <lineage>
        <taxon>Viruses</taxon>
        <taxon>Varidnaviria</taxon>
        <taxon>Bamfordvirae</taxon>
        <taxon>Nucleocytoviricota</taxon>
        <taxon>Megaviricetes</taxon>
        <taxon>Imitervirales</taxon>
        <taxon>Allomimiviridae</taxon>
        <taxon>Oceanusvirus</taxon>
        <taxon>Oceanusvirus kaneohense</taxon>
    </lineage>
</organism>
<dbReference type="Proteomes" id="UP000244773">
    <property type="component" value="Segment"/>
</dbReference>
<name>A0A2P0VP78_9VIRU</name>
<accession>A0A2P0VP78</accession>